<dbReference type="RefSeq" id="WP_377483162.1">
    <property type="nucleotide sequence ID" value="NZ_JBHLTN010000021.1"/>
</dbReference>
<sequence>MTTQLDFQKRAELLSATREALSALLHTLQAEVDTIKQGRMPAIRLAARKVAAEHNRLRELIEAHPDMFKSPRSYVVAGLKYGLKKSPGRMSWPCDAQLIERIKKLTEAGELTEEQQEMLINRTERPVAKALEKLDAKTLKRLGVTVAADSDEVLIKSVDGEVEKAVNAVIKDVTQDDNAMVQVAA</sequence>
<evidence type="ECO:0000313" key="2">
    <source>
        <dbReference type="Proteomes" id="UP001589834"/>
    </source>
</evidence>
<keyword evidence="2" id="KW-1185">Reference proteome</keyword>
<evidence type="ECO:0000313" key="1">
    <source>
        <dbReference type="EMBL" id="MFC0593172.1"/>
    </source>
</evidence>
<dbReference type="Proteomes" id="UP001589834">
    <property type="component" value="Unassembled WGS sequence"/>
</dbReference>
<dbReference type="EMBL" id="JBHLTN010000021">
    <property type="protein sequence ID" value="MFC0593172.1"/>
    <property type="molecule type" value="Genomic_DNA"/>
</dbReference>
<protein>
    <submittedName>
        <fullName evidence="1">Uncharacterized protein</fullName>
    </submittedName>
</protein>
<organism evidence="1 2">
    <name type="scientific">Ottowia pentelensis</name>
    <dbReference type="NCBI Taxonomy" id="511108"/>
    <lineage>
        <taxon>Bacteria</taxon>
        <taxon>Pseudomonadati</taxon>
        <taxon>Pseudomonadota</taxon>
        <taxon>Betaproteobacteria</taxon>
        <taxon>Burkholderiales</taxon>
        <taxon>Comamonadaceae</taxon>
        <taxon>Ottowia</taxon>
    </lineage>
</organism>
<gene>
    <name evidence="1" type="ORF">ACFFGG_11440</name>
</gene>
<name>A0ABV6PUV3_9BURK</name>
<dbReference type="SUPFAM" id="SSF161266">
    <property type="entry name" value="Gam-like"/>
    <property type="match status" value="1"/>
</dbReference>
<accession>A0ABV6PUV3</accession>
<comment type="caution">
    <text evidence="1">The sequence shown here is derived from an EMBL/GenBank/DDBJ whole genome shotgun (WGS) entry which is preliminary data.</text>
</comment>
<reference evidence="1 2" key="1">
    <citation type="submission" date="2024-09" db="EMBL/GenBank/DDBJ databases">
        <authorList>
            <person name="Sun Q."/>
            <person name="Mori K."/>
        </authorList>
    </citation>
    <scope>NUCLEOTIDE SEQUENCE [LARGE SCALE GENOMIC DNA]</scope>
    <source>
        <strain evidence="1 2">NCAIM B.02336</strain>
    </source>
</reference>
<proteinExistence type="predicted"/>